<dbReference type="OrthoDB" id="25753at2"/>
<dbReference type="AlphaFoldDB" id="A0A094XCX1"/>
<feature type="domain" description="Thioredoxin" evidence="7">
    <location>
        <begin position="37"/>
        <end position="175"/>
    </location>
</feature>
<keyword evidence="3" id="KW-0735">Signal-anchor</keyword>
<evidence type="ECO:0000256" key="6">
    <source>
        <dbReference type="SAM" id="Phobius"/>
    </source>
</evidence>
<evidence type="ECO:0000256" key="4">
    <source>
        <dbReference type="ARBA" id="ARBA00023157"/>
    </source>
</evidence>
<evidence type="ECO:0000259" key="7">
    <source>
        <dbReference type="PROSITE" id="PS51352"/>
    </source>
</evidence>
<dbReference type="GO" id="GO:0017004">
    <property type="term" value="P:cytochrome complex assembly"/>
    <property type="evidence" value="ECO:0007669"/>
    <property type="project" value="UniProtKB-KW"/>
</dbReference>
<dbReference type="PROSITE" id="PS51352">
    <property type="entry name" value="THIOREDOXIN_2"/>
    <property type="match status" value="1"/>
</dbReference>
<evidence type="ECO:0000256" key="5">
    <source>
        <dbReference type="ARBA" id="ARBA00023284"/>
    </source>
</evidence>
<comment type="subcellular location">
    <subcellularLocation>
        <location evidence="1">Cell envelope</location>
    </subcellularLocation>
</comment>
<keyword evidence="2" id="KW-0201">Cytochrome c-type biogenesis</keyword>
<dbReference type="InterPro" id="IPR050553">
    <property type="entry name" value="Thioredoxin_ResA/DsbE_sf"/>
</dbReference>
<gene>
    <name evidence="9" type="ORF">AJ85_07810</name>
    <name evidence="8" type="ORF">BALCAV_0214830</name>
</gene>
<dbReference type="Proteomes" id="UP000002754">
    <property type="component" value="Unassembled WGS sequence"/>
</dbReference>
<dbReference type="PANTHER" id="PTHR42852">
    <property type="entry name" value="THIOL:DISULFIDE INTERCHANGE PROTEIN DSBE"/>
    <property type="match status" value="1"/>
</dbReference>
<accession>A0A094XCX1</accession>
<dbReference type="EMBL" id="ALPT02000051">
    <property type="protein sequence ID" value="KGA96650.1"/>
    <property type="molecule type" value="Genomic_DNA"/>
</dbReference>
<keyword evidence="6" id="KW-0812">Transmembrane</keyword>
<evidence type="ECO:0000313" key="8">
    <source>
        <dbReference type="EMBL" id="KGA96650.1"/>
    </source>
</evidence>
<dbReference type="InterPro" id="IPR013766">
    <property type="entry name" value="Thioredoxin_domain"/>
</dbReference>
<evidence type="ECO:0000313" key="10">
    <source>
        <dbReference type="Proteomes" id="UP000002754"/>
    </source>
</evidence>
<dbReference type="GO" id="GO:0016491">
    <property type="term" value="F:oxidoreductase activity"/>
    <property type="evidence" value="ECO:0007669"/>
    <property type="project" value="InterPro"/>
</dbReference>
<dbReference type="Pfam" id="PF00578">
    <property type="entry name" value="AhpC-TSA"/>
    <property type="match status" value="1"/>
</dbReference>
<keyword evidence="5" id="KW-0676">Redox-active center</keyword>
<name>A0A094XCX1_ALKAL</name>
<dbReference type="CDD" id="cd02966">
    <property type="entry name" value="TlpA_like_family"/>
    <property type="match status" value="1"/>
</dbReference>
<reference evidence="8 10" key="1">
    <citation type="journal article" date="2014" name="Genome Announc.">
        <title>Draft Genome Sequence of Bacillus alcalophilus AV1934, a Classic Alkaliphile Isolated from Human Feces in 1934.</title>
        <authorList>
            <person name="Attie O."/>
            <person name="Jayaprakash A."/>
            <person name="Shah H."/>
            <person name="Paulsen I.T."/>
            <person name="Morino M."/>
            <person name="Takahashi Y."/>
            <person name="Narumi I."/>
            <person name="Sachidanandam R."/>
            <person name="Satoh K."/>
            <person name="Ito M."/>
            <person name="Krulwich T.A."/>
        </authorList>
    </citation>
    <scope>NUCLEOTIDE SEQUENCE [LARGE SCALE GENOMIC DNA]</scope>
    <source>
        <strain evidence="8 10">AV1934</strain>
    </source>
</reference>
<dbReference type="GO" id="GO:0030313">
    <property type="term" value="C:cell envelope"/>
    <property type="evidence" value="ECO:0007669"/>
    <property type="project" value="UniProtKB-SubCell"/>
</dbReference>
<evidence type="ECO:0000256" key="2">
    <source>
        <dbReference type="ARBA" id="ARBA00022748"/>
    </source>
</evidence>
<dbReference type="NCBIfam" id="NF002854">
    <property type="entry name" value="PRK03147.1"/>
    <property type="match status" value="1"/>
</dbReference>
<dbReference type="EMBL" id="JALP01000098">
    <property type="protein sequence ID" value="THG91004.1"/>
    <property type="molecule type" value="Genomic_DNA"/>
</dbReference>
<dbReference type="eggNOG" id="COG0526">
    <property type="taxonomic scope" value="Bacteria"/>
</dbReference>
<evidence type="ECO:0000313" key="11">
    <source>
        <dbReference type="Proteomes" id="UP000297014"/>
    </source>
</evidence>
<dbReference type="InterPro" id="IPR036249">
    <property type="entry name" value="Thioredoxin-like_sf"/>
</dbReference>
<dbReference type="GO" id="GO:0016209">
    <property type="term" value="F:antioxidant activity"/>
    <property type="evidence" value="ECO:0007669"/>
    <property type="project" value="InterPro"/>
</dbReference>
<keyword evidence="6" id="KW-1133">Transmembrane helix</keyword>
<dbReference type="PANTHER" id="PTHR42852:SF6">
    <property type="entry name" value="THIOL:DISULFIDE INTERCHANGE PROTEIN DSBE"/>
    <property type="match status" value="1"/>
</dbReference>
<dbReference type="SUPFAM" id="SSF52833">
    <property type="entry name" value="Thioredoxin-like"/>
    <property type="match status" value="1"/>
</dbReference>
<dbReference type="Gene3D" id="3.40.30.10">
    <property type="entry name" value="Glutaredoxin"/>
    <property type="match status" value="1"/>
</dbReference>
<dbReference type="InterPro" id="IPR017937">
    <property type="entry name" value="Thioredoxin_CS"/>
</dbReference>
<protein>
    <submittedName>
        <fullName evidence="8">Thiol-disulfide oxidoreductase</fullName>
    </submittedName>
</protein>
<feature type="transmembrane region" description="Helical" evidence="6">
    <location>
        <begin position="7"/>
        <end position="26"/>
    </location>
</feature>
<comment type="caution">
    <text evidence="8">The sequence shown here is derived from an EMBL/GenBank/DDBJ whole genome shotgun (WGS) entry which is preliminary data.</text>
</comment>
<evidence type="ECO:0000313" key="9">
    <source>
        <dbReference type="EMBL" id="THG91004.1"/>
    </source>
</evidence>
<evidence type="ECO:0000256" key="1">
    <source>
        <dbReference type="ARBA" id="ARBA00004196"/>
    </source>
</evidence>
<dbReference type="PROSITE" id="PS00194">
    <property type="entry name" value="THIOREDOXIN_1"/>
    <property type="match status" value="1"/>
</dbReference>
<keyword evidence="10" id="KW-1185">Reference proteome</keyword>
<dbReference type="STRING" id="1218173.BALCAV_0214830"/>
<keyword evidence="6" id="KW-0472">Membrane</keyword>
<evidence type="ECO:0000256" key="3">
    <source>
        <dbReference type="ARBA" id="ARBA00022968"/>
    </source>
</evidence>
<dbReference type="InterPro" id="IPR000866">
    <property type="entry name" value="AhpC/TSA"/>
</dbReference>
<proteinExistence type="predicted"/>
<dbReference type="RefSeq" id="WP_003321434.1">
    <property type="nucleotide sequence ID" value="NZ_ALPT02000051.1"/>
</dbReference>
<keyword evidence="4" id="KW-1015">Disulfide bond</keyword>
<sequence length="175" mass="19780">MKRKKRLVIRTIALLIIAIAVGYMLYTSTNSNKASTVRVGDQAPNFILSDLDGNEVELADYRGVGVFLNFWGTYCPPCEREMPYMQNQYEVYKSQGVEILAVNVREGELPVRRFVERYGLTFPIPMDPNADVVRKYGVLPLPTTFLINAEGTVTQVITGLMSESDIQEYMESIKP</sequence>
<organism evidence="8 10">
    <name type="scientific">Alkalihalobacillus alcalophilus ATCC 27647 = CGMCC 1.3604</name>
    <dbReference type="NCBI Taxonomy" id="1218173"/>
    <lineage>
        <taxon>Bacteria</taxon>
        <taxon>Bacillati</taxon>
        <taxon>Bacillota</taxon>
        <taxon>Bacilli</taxon>
        <taxon>Bacillales</taxon>
        <taxon>Bacillaceae</taxon>
        <taxon>Alkalihalobacillus</taxon>
    </lineage>
</organism>
<reference evidence="9 11" key="2">
    <citation type="submission" date="2014-01" db="EMBL/GenBank/DDBJ databases">
        <title>Draft genome sequencing of Bacillus alcalophilus CGMCC 1.3604.</title>
        <authorList>
            <person name="Yang J."/>
            <person name="Diao L."/>
            <person name="Yang S."/>
        </authorList>
    </citation>
    <scope>NUCLEOTIDE SEQUENCE [LARGE SCALE GENOMIC DNA]</scope>
    <source>
        <strain evidence="9 11">CGMCC 1.3604</strain>
    </source>
</reference>
<dbReference type="Proteomes" id="UP000297014">
    <property type="component" value="Unassembled WGS sequence"/>
</dbReference>